<feature type="region of interest" description="Disordered" evidence="1">
    <location>
        <begin position="48"/>
        <end position="69"/>
    </location>
</feature>
<name>A0A1G9BVL1_9BACT</name>
<accession>A0A1G9BVL1</accession>
<evidence type="ECO:0000313" key="2">
    <source>
        <dbReference type="EMBL" id="SDK43501.1"/>
    </source>
</evidence>
<evidence type="ECO:0000256" key="1">
    <source>
        <dbReference type="SAM" id="MobiDB-lite"/>
    </source>
</evidence>
<dbReference type="Proteomes" id="UP000198510">
    <property type="component" value="Unassembled WGS sequence"/>
</dbReference>
<protein>
    <submittedName>
        <fullName evidence="2">Uncharacterized protein</fullName>
    </submittedName>
</protein>
<proteinExistence type="predicted"/>
<reference evidence="2 3" key="1">
    <citation type="submission" date="2016-10" db="EMBL/GenBank/DDBJ databases">
        <authorList>
            <person name="de Groot N.N."/>
        </authorList>
    </citation>
    <scope>NUCLEOTIDE SEQUENCE [LARGE SCALE GENOMIC DNA]</scope>
    <source>
        <strain evidence="2 3">DSM 25186</strain>
    </source>
</reference>
<sequence>MYRSSLTILLCMEPHPKIHTKSLLLLWMAWILAILAFALISEPPIRPSQPLSSLSASVPPHALPQFKAR</sequence>
<organism evidence="2 3">
    <name type="scientific">Catalinimonas alkaloidigena</name>
    <dbReference type="NCBI Taxonomy" id="1075417"/>
    <lineage>
        <taxon>Bacteria</taxon>
        <taxon>Pseudomonadati</taxon>
        <taxon>Bacteroidota</taxon>
        <taxon>Cytophagia</taxon>
        <taxon>Cytophagales</taxon>
        <taxon>Catalimonadaceae</taxon>
        <taxon>Catalinimonas</taxon>
    </lineage>
</organism>
<dbReference type="EMBL" id="FNFO01000002">
    <property type="protein sequence ID" value="SDK43501.1"/>
    <property type="molecule type" value="Genomic_DNA"/>
</dbReference>
<evidence type="ECO:0000313" key="3">
    <source>
        <dbReference type="Proteomes" id="UP000198510"/>
    </source>
</evidence>
<dbReference type="AlphaFoldDB" id="A0A1G9BVL1"/>
<gene>
    <name evidence="2" type="ORF">SAMN05421823_102726</name>
</gene>
<keyword evidence="3" id="KW-1185">Reference proteome</keyword>